<dbReference type="InterPro" id="IPR006963">
    <property type="entry name" value="Mopterin_OxRdtase_4Fe-4S_dom"/>
</dbReference>
<keyword evidence="11" id="KW-1185">Reference proteome</keyword>
<dbReference type="PROSITE" id="PS51318">
    <property type="entry name" value="TAT"/>
    <property type="match status" value="1"/>
</dbReference>
<dbReference type="GO" id="GO:0009055">
    <property type="term" value="F:electron transfer activity"/>
    <property type="evidence" value="ECO:0007669"/>
    <property type="project" value="TreeGrafter"/>
</dbReference>
<evidence type="ECO:0000259" key="9">
    <source>
        <dbReference type="PROSITE" id="PS51669"/>
    </source>
</evidence>
<dbReference type="Pfam" id="PF04879">
    <property type="entry name" value="Molybdop_Fe4S4"/>
    <property type="match status" value="1"/>
</dbReference>
<dbReference type="EMBL" id="QSLN01000001">
    <property type="protein sequence ID" value="RDV84803.1"/>
    <property type="molecule type" value="Genomic_DNA"/>
</dbReference>
<evidence type="ECO:0000256" key="6">
    <source>
        <dbReference type="ARBA" id="ARBA00023002"/>
    </source>
</evidence>
<proteinExistence type="inferred from homology"/>
<evidence type="ECO:0000256" key="1">
    <source>
        <dbReference type="ARBA" id="ARBA00001966"/>
    </source>
</evidence>
<protein>
    <recommendedName>
        <fullName evidence="9">4Fe-4S Mo/W bis-MGD-type domain-containing protein</fullName>
    </recommendedName>
</protein>
<evidence type="ECO:0000313" key="11">
    <source>
        <dbReference type="Proteomes" id="UP000256329"/>
    </source>
</evidence>
<dbReference type="InterPro" id="IPR006311">
    <property type="entry name" value="TAT_signal"/>
</dbReference>
<dbReference type="PANTHER" id="PTHR43598:SF1">
    <property type="entry name" value="FORMATE DEHYDROGENASE-O MAJOR SUBUNIT"/>
    <property type="match status" value="1"/>
</dbReference>
<dbReference type="SUPFAM" id="SSF53706">
    <property type="entry name" value="Formate dehydrogenase/DMSO reductase, domains 1-3"/>
    <property type="match status" value="1"/>
</dbReference>
<dbReference type="Proteomes" id="UP000256329">
    <property type="component" value="Unassembled WGS sequence"/>
</dbReference>
<dbReference type="InterPro" id="IPR019546">
    <property type="entry name" value="TAT_signal_bac_arc"/>
</dbReference>
<evidence type="ECO:0000256" key="3">
    <source>
        <dbReference type="ARBA" id="ARBA00010312"/>
    </source>
</evidence>
<dbReference type="Gene3D" id="3.40.50.740">
    <property type="match status" value="1"/>
</dbReference>
<dbReference type="GO" id="GO:0009061">
    <property type="term" value="P:anaerobic respiration"/>
    <property type="evidence" value="ECO:0007669"/>
    <property type="project" value="TreeGrafter"/>
</dbReference>
<evidence type="ECO:0000256" key="7">
    <source>
        <dbReference type="ARBA" id="ARBA00023004"/>
    </source>
</evidence>
<dbReference type="OrthoDB" id="219031at2"/>
<evidence type="ECO:0000256" key="8">
    <source>
        <dbReference type="ARBA" id="ARBA00023014"/>
    </source>
</evidence>
<keyword evidence="6" id="KW-0560">Oxidoreductase</keyword>
<evidence type="ECO:0000256" key="5">
    <source>
        <dbReference type="ARBA" id="ARBA00022723"/>
    </source>
</evidence>
<dbReference type="GO" id="GO:0051539">
    <property type="term" value="F:4 iron, 4 sulfur cluster binding"/>
    <property type="evidence" value="ECO:0007669"/>
    <property type="project" value="UniProtKB-KW"/>
</dbReference>
<evidence type="ECO:0000256" key="4">
    <source>
        <dbReference type="ARBA" id="ARBA00022485"/>
    </source>
</evidence>
<evidence type="ECO:0000313" key="10">
    <source>
        <dbReference type="EMBL" id="RDV84803.1"/>
    </source>
</evidence>
<dbReference type="SMART" id="SM00926">
    <property type="entry name" value="Molybdop_Fe4S4"/>
    <property type="match status" value="1"/>
</dbReference>
<dbReference type="PANTHER" id="PTHR43598">
    <property type="entry name" value="TUNGSTEN-CONTAINING FORMYLMETHANOFURAN DEHYDROGENASE 2 SUBUNIT B"/>
    <property type="match status" value="1"/>
</dbReference>
<dbReference type="AlphaFoldDB" id="A0A3D8P646"/>
<accession>A0A3D8P646</accession>
<comment type="caution">
    <text evidence="10">The sequence shown here is derived from an EMBL/GenBank/DDBJ whole genome shotgun (WGS) entry which is preliminary data.</text>
</comment>
<keyword evidence="7" id="KW-0408">Iron</keyword>
<dbReference type="Gene3D" id="2.20.25.90">
    <property type="entry name" value="ADC-like domains"/>
    <property type="match status" value="1"/>
</dbReference>
<sequence>MRKISRREFIKYAGLGVAALSLLGSVGRGGPVFSQGTVGALPKLRRAKETRSICAYCGCGCGLIVYSEDNRVVYVEGDPDHPINEGSMCPKGIALSDANTIVNWQHRRQLNPRRITKVLYRAPGSTCWEEKDWDWALKEIAKRIKATRDATFEEKDEKGVTVNRTQAIAHLGSASLDNEENYLIHKFLRSLGVINIDHHARL</sequence>
<organism evidence="10 11">
    <name type="scientific">Ammonifex thiophilus</name>
    <dbReference type="NCBI Taxonomy" id="444093"/>
    <lineage>
        <taxon>Bacteria</taxon>
        <taxon>Bacillati</taxon>
        <taxon>Bacillota</taxon>
        <taxon>Clostridia</taxon>
        <taxon>Thermoanaerobacterales</taxon>
        <taxon>Thermoanaerobacteraceae</taxon>
        <taxon>Ammonifex</taxon>
    </lineage>
</organism>
<evidence type="ECO:0000256" key="2">
    <source>
        <dbReference type="ARBA" id="ARBA00004196"/>
    </source>
</evidence>
<dbReference type="GO" id="GO:0016491">
    <property type="term" value="F:oxidoreductase activity"/>
    <property type="evidence" value="ECO:0007669"/>
    <property type="project" value="UniProtKB-KW"/>
</dbReference>
<keyword evidence="8" id="KW-0411">Iron-sulfur</keyword>
<dbReference type="PROSITE" id="PS51669">
    <property type="entry name" value="4FE4S_MOW_BIS_MGD"/>
    <property type="match status" value="1"/>
</dbReference>
<name>A0A3D8P646_9THEO</name>
<gene>
    <name evidence="10" type="ORF">DXX99_01820</name>
</gene>
<dbReference type="NCBIfam" id="TIGR01409">
    <property type="entry name" value="TAT_signal_seq"/>
    <property type="match status" value="1"/>
</dbReference>
<feature type="domain" description="4Fe-4S Mo/W bis-MGD-type" evidence="9">
    <location>
        <begin position="47"/>
        <end position="103"/>
    </location>
</feature>
<reference evidence="10 11" key="1">
    <citation type="submission" date="2018-08" db="EMBL/GenBank/DDBJ databases">
        <title>Form III RuBisCO-mediated autotrophy in Thermodesulfobium bacteria.</title>
        <authorList>
            <person name="Toshchakov S.V."/>
            <person name="Kublanov I.V."/>
            <person name="Frolov E."/>
            <person name="Bonch-Osmolovskaya E.A."/>
            <person name="Tourova T.P."/>
            <person name="Chernych N.A."/>
            <person name="Lebedinsky A.V."/>
        </authorList>
    </citation>
    <scope>NUCLEOTIDE SEQUENCE [LARGE SCALE GENOMIC DNA]</scope>
    <source>
        <strain evidence="10 11">SR</strain>
    </source>
</reference>
<keyword evidence="4" id="KW-0004">4Fe-4S</keyword>
<dbReference type="GO" id="GO:0030313">
    <property type="term" value="C:cell envelope"/>
    <property type="evidence" value="ECO:0007669"/>
    <property type="project" value="UniProtKB-SubCell"/>
</dbReference>
<dbReference type="GO" id="GO:0030151">
    <property type="term" value="F:molybdenum ion binding"/>
    <property type="evidence" value="ECO:0007669"/>
    <property type="project" value="TreeGrafter"/>
</dbReference>
<comment type="similarity">
    <text evidence="3">Belongs to the prokaryotic molybdopterin-containing oxidoreductase family.</text>
</comment>
<comment type="cofactor">
    <cofactor evidence="1">
        <name>[4Fe-4S] cluster</name>
        <dbReference type="ChEBI" id="CHEBI:49883"/>
    </cofactor>
</comment>
<comment type="subcellular location">
    <subcellularLocation>
        <location evidence="2">Cell envelope</location>
    </subcellularLocation>
</comment>
<keyword evidence="5" id="KW-0479">Metal-binding</keyword>